<dbReference type="InterPro" id="IPR003594">
    <property type="entry name" value="HATPase_dom"/>
</dbReference>
<proteinExistence type="predicted"/>
<evidence type="ECO:0000313" key="3">
    <source>
        <dbReference type="Proteomes" id="UP001651050"/>
    </source>
</evidence>
<dbReference type="Pfam" id="PF07228">
    <property type="entry name" value="SpoIIE"/>
    <property type="match status" value="1"/>
</dbReference>
<comment type="caution">
    <text evidence="2">The sequence shown here is derived from an EMBL/GenBank/DDBJ whole genome shotgun (WGS) entry which is preliminary data.</text>
</comment>
<dbReference type="Pfam" id="PF13581">
    <property type="entry name" value="HATPase_c_2"/>
    <property type="match status" value="1"/>
</dbReference>
<feature type="domain" description="PPM-type phosphatase" evidence="1">
    <location>
        <begin position="155"/>
        <end position="342"/>
    </location>
</feature>
<accession>A0ABT0J7K7</accession>
<gene>
    <name evidence="2" type="ORF">M1843_17055</name>
</gene>
<dbReference type="SMART" id="SM00331">
    <property type="entry name" value="PP2C_SIG"/>
    <property type="match status" value="1"/>
</dbReference>
<dbReference type="SUPFAM" id="SSF55874">
    <property type="entry name" value="ATPase domain of HSP90 chaperone/DNA topoisomerase II/histidine kinase"/>
    <property type="match status" value="1"/>
</dbReference>
<dbReference type="Gene3D" id="3.60.40.10">
    <property type="entry name" value="PPM-type phosphatase domain"/>
    <property type="match status" value="1"/>
</dbReference>
<dbReference type="PANTHER" id="PTHR35801:SF1">
    <property type="entry name" value="PHOSPHOSERINE PHOSPHATASE RSBX"/>
    <property type="match status" value="1"/>
</dbReference>
<evidence type="ECO:0000313" key="2">
    <source>
        <dbReference type="EMBL" id="MCK9795455.1"/>
    </source>
</evidence>
<name>A0ABT0J7K7_9MICO</name>
<dbReference type="InterPro" id="IPR036457">
    <property type="entry name" value="PPM-type-like_dom_sf"/>
</dbReference>
<sequence>MTGSSGPTSSDAAVALGAGVWHTVDHPSAIGAVRRATTAAAVSLGLGEVRAAEAGLVVSELASNQSRHAGSGSVLLRVRRWDGHAALEVLAVDSGPGMRDLAAAMRDGVSSRGTLGIGLGTLPRLTSTWDAWSASGQGTVVAATFASPGSRPDPGSGAGLTRPMTGQVVCGDAFAMRDDDGTTTVLVADGLGHGPLAAAASRAAVRVFLEAPATSPSGLLERIHAALGGTRGAAVAVARVEQGTLRYTGLGNIVGTVQGDGRTRSLVSQPGIAGTHARAVREATVPLDTGDLLVLHSDGLTDRMSLADYPGLAGRNPLVVAGVLMRDFAVRRDDACVVVVPVSGTP</sequence>
<dbReference type="PANTHER" id="PTHR35801">
    <property type="entry name" value="PHOSPHOSERINE PHOSPHATASE RSBX"/>
    <property type="match status" value="1"/>
</dbReference>
<organism evidence="2 3">
    <name type="scientific">Isoptericola peretonis</name>
    <dbReference type="NCBI Taxonomy" id="2918523"/>
    <lineage>
        <taxon>Bacteria</taxon>
        <taxon>Bacillati</taxon>
        <taxon>Actinomycetota</taxon>
        <taxon>Actinomycetes</taxon>
        <taxon>Micrococcales</taxon>
        <taxon>Promicromonosporaceae</taxon>
        <taxon>Isoptericola</taxon>
    </lineage>
</organism>
<protein>
    <submittedName>
        <fullName evidence="2">SpoIIE family protein phosphatase</fullName>
    </submittedName>
</protein>
<keyword evidence="3" id="KW-1185">Reference proteome</keyword>
<dbReference type="EMBL" id="JALQCY010000005">
    <property type="protein sequence ID" value="MCK9795455.1"/>
    <property type="molecule type" value="Genomic_DNA"/>
</dbReference>
<dbReference type="SUPFAM" id="SSF81606">
    <property type="entry name" value="PP2C-like"/>
    <property type="match status" value="1"/>
</dbReference>
<evidence type="ECO:0000259" key="1">
    <source>
        <dbReference type="SMART" id="SM00331"/>
    </source>
</evidence>
<dbReference type="Proteomes" id="UP001651050">
    <property type="component" value="Unassembled WGS sequence"/>
</dbReference>
<dbReference type="RefSeq" id="WP_416345302.1">
    <property type="nucleotide sequence ID" value="NZ_JALQCY010000005.1"/>
</dbReference>
<dbReference type="InterPro" id="IPR039248">
    <property type="entry name" value="Ptase_RsbX"/>
</dbReference>
<dbReference type="InterPro" id="IPR001932">
    <property type="entry name" value="PPM-type_phosphatase-like_dom"/>
</dbReference>
<dbReference type="Gene3D" id="3.30.565.10">
    <property type="entry name" value="Histidine kinase-like ATPase, C-terminal domain"/>
    <property type="match status" value="1"/>
</dbReference>
<reference evidence="2 3" key="1">
    <citation type="submission" date="2022-02" db="EMBL/GenBank/DDBJ databases">
        <title>The car tank lid bacteriome: a reservoir of bacteria with potential in bioremediation of fuel.</title>
        <authorList>
            <person name="Vidal-Verdu A."/>
            <person name="Gomez-Martinez D."/>
            <person name="Latorre-Perez A."/>
            <person name="Pereto J."/>
            <person name="Porcar M."/>
        </authorList>
    </citation>
    <scope>NUCLEOTIDE SEQUENCE [LARGE SCALE GENOMIC DNA]</scope>
    <source>
        <strain evidence="2 3">4D.3</strain>
    </source>
</reference>
<dbReference type="InterPro" id="IPR036890">
    <property type="entry name" value="HATPase_C_sf"/>
</dbReference>